<keyword evidence="2 3" id="KW-0040">ANK repeat</keyword>
<feature type="repeat" description="ANK" evidence="3">
    <location>
        <begin position="274"/>
        <end position="307"/>
    </location>
</feature>
<reference evidence="5" key="1">
    <citation type="journal article" date="2023" name="Mol. Phylogenet. Evol.">
        <title>Genome-scale phylogeny and comparative genomics of the fungal order Sordariales.</title>
        <authorList>
            <person name="Hensen N."/>
            <person name="Bonometti L."/>
            <person name="Westerberg I."/>
            <person name="Brannstrom I.O."/>
            <person name="Guillou S."/>
            <person name="Cros-Aarteil S."/>
            <person name="Calhoun S."/>
            <person name="Haridas S."/>
            <person name="Kuo A."/>
            <person name="Mondo S."/>
            <person name="Pangilinan J."/>
            <person name="Riley R."/>
            <person name="LaButti K."/>
            <person name="Andreopoulos B."/>
            <person name="Lipzen A."/>
            <person name="Chen C."/>
            <person name="Yan M."/>
            <person name="Daum C."/>
            <person name="Ng V."/>
            <person name="Clum A."/>
            <person name="Steindorff A."/>
            <person name="Ohm R.A."/>
            <person name="Martin F."/>
            <person name="Silar P."/>
            <person name="Natvig D.O."/>
            <person name="Lalanne C."/>
            <person name="Gautier V."/>
            <person name="Ament-Velasquez S.L."/>
            <person name="Kruys A."/>
            <person name="Hutchinson M.I."/>
            <person name="Powell A.J."/>
            <person name="Barry K."/>
            <person name="Miller A.N."/>
            <person name="Grigoriev I.V."/>
            <person name="Debuchy R."/>
            <person name="Gladieux P."/>
            <person name="Hiltunen Thoren M."/>
            <person name="Johannesson H."/>
        </authorList>
    </citation>
    <scope>NUCLEOTIDE SEQUENCE</scope>
    <source>
        <strain evidence="5">CBS 103.79</strain>
    </source>
</reference>
<dbReference type="PANTHER" id="PTHR24189:SF50">
    <property type="entry name" value="ANKYRIN REPEAT AND SOCS BOX PROTEIN 2"/>
    <property type="match status" value="1"/>
</dbReference>
<dbReference type="InterPro" id="IPR050745">
    <property type="entry name" value="Multifunctional_regulatory"/>
</dbReference>
<feature type="chain" id="PRO_5042895232" evidence="4">
    <location>
        <begin position="29"/>
        <end position="1008"/>
    </location>
</feature>
<dbReference type="Pfam" id="PF00023">
    <property type="entry name" value="Ank"/>
    <property type="match status" value="1"/>
</dbReference>
<dbReference type="Gene3D" id="1.25.40.20">
    <property type="entry name" value="Ankyrin repeat-containing domain"/>
    <property type="match status" value="1"/>
</dbReference>
<keyword evidence="6" id="KW-1185">Reference proteome</keyword>
<gene>
    <name evidence="5" type="ORF">C8A05DRAFT_18347</name>
</gene>
<name>A0AAN6RQX1_9PEZI</name>
<evidence type="ECO:0000256" key="1">
    <source>
        <dbReference type="ARBA" id="ARBA00022737"/>
    </source>
</evidence>
<proteinExistence type="predicted"/>
<dbReference type="PANTHER" id="PTHR24189">
    <property type="entry name" value="MYOTROPHIN"/>
    <property type="match status" value="1"/>
</dbReference>
<dbReference type="CDD" id="cd09917">
    <property type="entry name" value="F-box_SF"/>
    <property type="match status" value="1"/>
</dbReference>
<dbReference type="Pfam" id="PF12796">
    <property type="entry name" value="Ank_2"/>
    <property type="match status" value="1"/>
</dbReference>
<dbReference type="PROSITE" id="PS50297">
    <property type="entry name" value="ANK_REP_REGION"/>
    <property type="match status" value="2"/>
</dbReference>
<evidence type="ECO:0000313" key="5">
    <source>
        <dbReference type="EMBL" id="KAK3899178.1"/>
    </source>
</evidence>
<protein>
    <submittedName>
        <fullName evidence="5">Ankyrin repeat and KH domain-containing protein mask</fullName>
    </submittedName>
</protein>
<dbReference type="SMART" id="SM00248">
    <property type="entry name" value="ANK"/>
    <property type="match status" value="6"/>
</dbReference>
<evidence type="ECO:0000256" key="2">
    <source>
        <dbReference type="ARBA" id="ARBA00023043"/>
    </source>
</evidence>
<dbReference type="SUPFAM" id="SSF48403">
    <property type="entry name" value="Ankyrin repeat"/>
    <property type="match status" value="1"/>
</dbReference>
<dbReference type="EMBL" id="MU855822">
    <property type="protein sequence ID" value="KAK3899178.1"/>
    <property type="molecule type" value="Genomic_DNA"/>
</dbReference>
<accession>A0AAN6RQX1</accession>
<evidence type="ECO:0000313" key="6">
    <source>
        <dbReference type="Proteomes" id="UP001303889"/>
    </source>
</evidence>
<comment type="caution">
    <text evidence="5">The sequence shown here is derived from an EMBL/GenBank/DDBJ whole genome shotgun (WGS) entry which is preliminary data.</text>
</comment>
<feature type="signal peptide" evidence="4">
    <location>
        <begin position="1"/>
        <end position="28"/>
    </location>
</feature>
<dbReference type="PROSITE" id="PS50088">
    <property type="entry name" value="ANK_REPEAT"/>
    <property type="match status" value="2"/>
</dbReference>
<reference evidence="5" key="2">
    <citation type="submission" date="2023-05" db="EMBL/GenBank/DDBJ databases">
        <authorList>
            <consortium name="Lawrence Berkeley National Laboratory"/>
            <person name="Steindorff A."/>
            <person name="Hensen N."/>
            <person name="Bonometti L."/>
            <person name="Westerberg I."/>
            <person name="Brannstrom I.O."/>
            <person name="Guillou S."/>
            <person name="Cros-Aarteil S."/>
            <person name="Calhoun S."/>
            <person name="Haridas S."/>
            <person name="Kuo A."/>
            <person name="Mondo S."/>
            <person name="Pangilinan J."/>
            <person name="Riley R."/>
            <person name="Labutti K."/>
            <person name="Andreopoulos B."/>
            <person name="Lipzen A."/>
            <person name="Chen C."/>
            <person name="Yanf M."/>
            <person name="Daum C."/>
            <person name="Ng V."/>
            <person name="Clum A."/>
            <person name="Ohm R."/>
            <person name="Martin F."/>
            <person name="Silar P."/>
            <person name="Natvig D."/>
            <person name="Lalanne C."/>
            <person name="Gautier V."/>
            <person name="Ament-Velasquez S.L."/>
            <person name="Kruys A."/>
            <person name="Hutchinson M.I."/>
            <person name="Powell A.J."/>
            <person name="Barry K."/>
            <person name="Miller A.N."/>
            <person name="Grigoriev I.V."/>
            <person name="Debuchy R."/>
            <person name="Gladieux P."/>
            <person name="Thoren M.H."/>
            <person name="Johannesson H."/>
        </authorList>
    </citation>
    <scope>NUCLEOTIDE SEQUENCE</scope>
    <source>
        <strain evidence="5">CBS 103.79</strain>
    </source>
</reference>
<feature type="repeat" description="ANK" evidence="3">
    <location>
        <begin position="152"/>
        <end position="184"/>
    </location>
</feature>
<sequence length="1008" mass="109696">MATLLSLPNEILLLVVAHLDALSDVAAAALTSCRLCSIANPHLYVAAARHRQSAGRALFYSVDKGFVLSVRRLLSHGVDPNLISISSVPLDPVDQGFSRSWPAATFFYRHHSDLTALLRVDSDFDSDPNNAVSSNEAYPGLALRRRWREDHFHWTALHIAAACGHDGLIALLLDAGAAIDPLMRCWNRREMMGAVECVVAYRFGQLRFPQTPLGAAISMRQHSAAELLLSRSASILVSNDGITALHAAAWYGDLDLCRSLVDKTPQLLQERTRHGLTPLHYAAASGHLEPIGVLLRERGADIRATFPDNSDLLRAPGLDPQCDSFTQALRRRCYSTASALLDLDPGFATPGDPCHTHHLETCLGGPNPTKDDKSLFPVFQRLFRAQGQLSQKRFNWLLITASALHLPQTVALLLEAAKDRPLSSRVVDTVLSNAFCHVRSSQATETVMALVNYSTTALGRLSPGLASVFAGGLHVRDLTYHQSPSDHNLAFTEPGVLEAVLELAKWIHDRLKAGPGGVSPQDLRLALPGACQPGGLKACEWLCSLGALDCIDEHGFLYMLSGTALPPSSGGNDPRLAEWVVTQADKMGHKDWVLARCDVPHMIVRSNGCAAASVAVRAGAGLTSPRRGAGRTRRAKNSLPYWRCHKLRRLADGRFTSKPAKHVVHTVCARPELDSAEELLRLAVEKIVATKDPRRVINCALSLPLWRNRIFTPASAVCTPAATGGGRQDGGAPEPTRLALLTILLAAGAEVHATIEYTRKELESEAEDIEEHGQPESLWTALAWKQGLWKEGRNTTPPDPPSLIWRDDPVRSAIKSGMPTLVRAMLEARPLLEKNTSNAVLYLLAACGGRADPGYGEDRLSPQVLDVVLSMANLTHPDVPLGSNCEPALRILLLFFAEREFEDSAVHQCRCGADLLKSEASHLTQMIAMLLGRGASWTARSSITDLSALVALKALLKADGRRKSVYKQHNIAELRKHIVLDLDSEASYTCPNFNPFEMGDIKATTGMD</sequence>
<keyword evidence="4" id="KW-0732">Signal</keyword>
<dbReference type="Proteomes" id="UP001303889">
    <property type="component" value="Unassembled WGS sequence"/>
</dbReference>
<dbReference type="PRINTS" id="PR01415">
    <property type="entry name" value="ANKYRIN"/>
</dbReference>
<evidence type="ECO:0000256" key="3">
    <source>
        <dbReference type="PROSITE-ProRule" id="PRU00023"/>
    </source>
</evidence>
<evidence type="ECO:0000256" key="4">
    <source>
        <dbReference type="SAM" id="SignalP"/>
    </source>
</evidence>
<dbReference type="AlphaFoldDB" id="A0AAN6RQX1"/>
<dbReference type="InterPro" id="IPR002110">
    <property type="entry name" value="Ankyrin_rpt"/>
</dbReference>
<dbReference type="InterPro" id="IPR036770">
    <property type="entry name" value="Ankyrin_rpt-contain_sf"/>
</dbReference>
<organism evidence="5 6">
    <name type="scientific">Staphylotrichum tortipilum</name>
    <dbReference type="NCBI Taxonomy" id="2831512"/>
    <lineage>
        <taxon>Eukaryota</taxon>
        <taxon>Fungi</taxon>
        <taxon>Dikarya</taxon>
        <taxon>Ascomycota</taxon>
        <taxon>Pezizomycotina</taxon>
        <taxon>Sordariomycetes</taxon>
        <taxon>Sordariomycetidae</taxon>
        <taxon>Sordariales</taxon>
        <taxon>Chaetomiaceae</taxon>
        <taxon>Staphylotrichum</taxon>
    </lineage>
</organism>
<keyword evidence="1" id="KW-0677">Repeat</keyword>